<dbReference type="Pfam" id="PF00482">
    <property type="entry name" value="T2SSF"/>
    <property type="match status" value="2"/>
</dbReference>
<dbReference type="InterPro" id="IPR042094">
    <property type="entry name" value="T2SS_GspF_sf"/>
</dbReference>
<keyword evidence="5 7" id="KW-1133">Transmembrane helix</keyword>
<name>A0A172YEP1_9GAMM</name>
<dbReference type="InterPro" id="IPR018076">
    <property type="entry name" value="T2SS_GspF_dom"/>
</dbReference>
<gene>
    <name evidence="9" type="ORF">A5892_08820</name>
</gene>
<keyword evidence="4 7" id="KW-0812">Transmembrane</keyword>
<dbReference type="PRINTS" id="PR00812">
    <property type="entry name" value="BCTERIALGSPF"/>
</dbReference>
<comment type="similarity">
    <text evidence="2">Belongs to the GSP F family.</text>
</comment>
<dbReference type="Proteomes" id="UP000077875">
    <property type="component" value="Chromosome"/>
</dbReference>
<evidence type="ECO:0000256" key="2">
    <source>
        <dbReference type="ARBA" id="ARBA00005745"/>
    </source>
</evidence>
<feature type="transmembrane region" description="Helical" evidence="7">
    <location>
        <begin position="215"/>
        <end position="236"/>
    </location>
</feature>
<feature type="domain" description="Type II secretion system protein GspF" evidence="8">
    <location>
        <begin position="263"/>
        <end position="380"/>
    </location>
</feature>
<keyword evidence="10" id="KW-1185">Reference proteome</keyword>
<comment type="subcellular location">
    <subcellularLocation>
        <location evidence="1">Cell membrane</location>
        <topology evidence="1">Multi-pass membrane protein</topology>
    </subcellularLocation>
</comment>
<evidence type="ECO:0000256" key="6">
    <source>
        <dbReference type="ARBA" id="ARBA00023136"/>
    </source>
</evidence>
<dbReference type="InterPro" id="IPR003004">
    <property type="entry name" value="GspF/PilC"/>
</dbReference>
<dbReference type="PANTHER" id="PTHR30012:SF0">
    <property type="entry name" value="TYPE II SECRETION SYSTEM PROTEIN F-RELATED"/>
    <property type="match status" value="1"/>
</dbReference>
<keyword evidence="6 7" id="KW-0472">Membrane</keyword>
<reference evidence="9 10" key="1">
    <citation type="submission" date="2016-04" db="EMBL/GenBank/DDBJ databases">
        <title>Complete Genome Sequence of Halotalea alkalilenta IHB B 13600.</title>
        <authorList>
            <person name="Swarnkar M.K."/>
            <person name="Sharma A."/>
            <person name="Kaushal K."/>
            <person name="Soni R."/>
            <person name="Rana S."/>
            <person name="Singh A.K."/>
            <person name="Gulati A."/>
        </authorList>
    </citation>
    <scope>NUCLEOTIDE SEQUENCE [LARGE SCALE GENOMIC DNA]</scope>
    <source>
        <strain evidence="9 10">IHB B 13600</strain>
    </source>
</reference>
<evidence type="ECO:0000259" key="8">
    <source>
        <dbReference type="Pfam" id="PF00482"/>
    </source>
</evidence>
<evidence type="ECO:0000313" key="10">
    <source>
        <dbReference type="Proteomes" id="UP000077875"/>
    </source>
</evidence>
<feature type="transmembrane region" description="Helical" evidence="7">
    <location>
        <begin position="169"/>
        <end position="195"/>
    </location>
</feature>
<keyword evidence="3" id="KW-1003">Cell membrane</keyword>
<evidence type="ECO:0000256" key="3">
    <source>
        <dbReference type="ARBA" id="ARBA00022475"/>
    </source>
</evidence>
<dbReference type="PANTHER" id="PTHR30012">
    <property type="entry name" value="GENERAL SECRETION PATHWAY PROTEIN"/>
    <property type="match status" value="1"/>
</dbReference>
<dbReference type="EMBL" id="CP015243">
    <property type="protein sequence ID" value="ANF57552.1"/>
    <property type="molecule type" value="Genomic_DNA"/>
</dbReference>
<proteinExistence type="inferred from homology"/>
<dbReference type="GO" id="GO:0005886">
    <property type="term" value="C:plasma membrane"/>
    <property type="evidence" value="ECO:0007669"/>
    <property type="project" value="UniProtKB-SubCell"/>
</dbReference>
<dbReference type="Gene3D" id="1.20.81.30">
    <property type="entry name" value="Type II secretion system (T2SS), domain F"/>
    <property type="match status" value="2"/>
</dbReference>
<evidence type="ECO:0000256" key="4">
    <source>
        <dbReference type="ARBA" id="ARBA00022692"/>
    </source>
</evidence>
<feature type="transmembrane region" description="Helical" evidence="7">
    <location>
        <begin position="356"/>
        <end position="379"/>
    </location>
</feature>
<protein>
    <recommendedName>
        <fullName evidence="8">Type II secretion system protein GspF domain-containing protein</fullName>
    </recommendedName>
</protein>
<sequence>MRSEQRLWQWQATDEDGNHRTGRLYAPTKHQAHTELAARGLIVRRLRRLRMRTKRLGPEHLALRLMQLSGLLQAGIGLLDALEQLAENAETAEEHHYWSTLRLAITEGHSLSAALGTTTLPLHAPLGTALIGLGEHSGKLATVLARLAEHLNARARLGRRLAAPLRYPAMVTVLAAGLMAVMLIKIVPTFAALYADDAAHLPLPTEVLFALSAGLSARLEACLIAVLALIASWIAARRHSARLARWLPLLGPLLQSSDKVGILEALALAQGSGLALDVALELIATPQGTLPLKRVASRVAEGEPLSVAMRAERAFGALLAALVANGERSGRLAEAFGHAADLERERLERRLERLELLLEPIVMTLLTLVIGLLVVALYLPVFDLGGEY</sequence>
<dbReference type="STRING" id="376489.A5892_08820"/>
<accession>A0A172YEP1</accession>
<evidence type="ECO:0000313" key="9">
    <source>
        <dbReference type="EMBL" id="ANF57552.1"/>
    </source>
</evidence>
<evidence type="ECO:0000256" key="7">
    <source>
        <dbReference type="SAM" id="Phobius"/>
    </source>
</evidence>
<evidence type="ECO:0000256" key="5">
    <source>
        <dbReference type="ARBA" id="ARBA00022989"/>
    </source>
</evidence>
<feature type="domain" description="Type II secretion system protein GspF" evidence="8">
    <location>
        <begin position="66"/>
        <end position="188"/>
    </location>
</feature>
<dbReference type="KEGG" id="haa:A5892_08820"/>
<organism evidence="9 10">
    <name type="scientific">Halotalea alkalilenta</name>
    <dbReference type="NCBI Taxonomy" id="376489"/>
    <lineage>
        <taxon>Bacteria</taxon>
        <taxon>Pseudomonadati</taxon>
        <taxon>Pseudomonadota</taxon>
        <taxon>Gammaproteobacteria</taxon>
        <taxon>Oceanospirillales</taxon>
        <taxon>Halomonadaceae</taxon>
        <taxon>Halotalea</taxon>
    </lineage>
</organism>
<evidence type="ECO:0000256" key="1">
    <source>
        <dbReference type="ARBA" id="ARBA00004651"/>
    </source>
</evidence>
<dbReference type="AlphaFoldDB" id="A0A172YEP1"/>